<accession>A0A0U4JXZ1</accession>
<keyword evidence="2" id="KW-1185">Reference proteome</keyword>
<dbReference type="Proteomes" id="UP000226177">
    <property type="component" value="Segment"/>
</dbReference>
<dbReference type="EMBL" id="KU160646">
    <property type="protein sequence ID" value="ALY09026.1"/>
    <property type="molecule type" value="Genomic_DNA"/>
</dbReference>
<evidence type="ECO:0000313" key="2">
    <source>
        <dbReference type="Proteomes" id="UP000226177"/>
    </source>
</evidence>
<gene>
    <name evidence="1" type="primary">51</name>
    <name evidence="1" type="ORF">GORDON_51</name>
</gene>
<protein>
    <submittedName>
        <fullName evidence="1">Uncharacterized protein</fullName>
    </submittedName>
</protein>
<organism evidence="1 2">
    <name type="scientific">Arthrobacter phage Gordon</name>
    <dbReference type="NCBI Taxonomy" id="1772298"/>
    <lineage>
        <taxon>Viruses</taxon>
        <taxon>Duplodnaviria</taxon>
        <taxon>Heunggongvirae</taxon>
        <taxon>Uroviricota</taxon>
        <taxon>Caudoviricetes</taxon>
        <taxon>Gordonvirus</taxon>
        <taxon>Gordonvirus gordon</taxon>
    </lineage>
</organism>
<evidence type="ECO:0000313" key="1">
    <source>
        <dbReference type="EMBL" id="ALY09026.1"/>
    </source>
</evidence>
<name>A0A0U4JXZ1_9CAUD</name>
<sequence>MWLQQYLRNRSRRKHCAHTVVRGIYGDLINHTPGFRRLQCEACLTYLDGPVSLSLTRRKECLTWQPPQPSKSNRRSGPRVLRFAIQRFASMRVSRLSRSSSTRVPLVERNERR</sequence>
<dbReference type="OrthoDB" id="33588at10239"/>
<dbReference type="GeneID" id="40079393"/>
<reference evidence="1 2" key="1">
    <citation type="submission" date="2015-11" db="EMBL/GenBank/DDBJ databases">
        <authorList>
            <person name="Schneider V.M."/>
            <person name="Bradley K.W."/>
            <person name="Asai D.J."/>
            <person name="Bowman C.A."/>
            <person name="Russell D.A."/>
            <person name="Pope W.H."/>
            <person name="Jacobs-Sera D."/>
            <person name="Hendrix R.W."/>
            <person name="Hatfull G.F."/>
        </authorList>
    </citation>
    <scope>NUCLEOTIDE SEQUENCE [LARGE SCALE GENOMIC DNA]</scope>
</reference>
<dbReference type="KEGG" id="vg:40079393"/>
<dbReference type="RefSeq" id="YP_009603512.1">
    <property type="nucleotide sequence ID" value="NC_041952.1"/>
</dbReference>
<proteinExistence type="predicted"/>